<dbReference type="InParanoid" id="A0A2T3A4X5"/>
<protein>
    <submittedName>
        <fullName evidence="2">Heterokaryon incompatibility protein-domain-containing protein</fullName>
    </submittedName>
</protein>
<evidence type="ECO:0000259" key="1">
    <source>
        <dbReference type="Pfam" id="PF06985"/>
    </source>
</evidence>
<reference evidence="2 3" key="1">
    <citation type="journal article" date="2018" name="Mycol. Prog.">
        <title>Coniella lustricola, a new species from submerged detritus.</title>
        <authorList>
            <person name="Raudabaugh D.B."/>
            <person name="Iturriaga T."/>
            <person name="Carver A."/>
            <person name="Mondo S."/>
            <person name="Pangilinan J."/>
            <person name="Lipzen A."/>
            <person name="He G."/>
            <person name="Amirebrahimi M."/>
            <person name="Grigoriev I.V."/>
            <person name="Miller A.N."/>
        </authorList>
    </citation>
    <scope>NUCLEOTIDE SEQUENCE [LARGE SCALE GENOMIC DNA]</scope>
    <source>
        <strain evidence="2 3">B22-T-1</strain>
    </source>
</reference>
<sequence>MKYDFIYSPLSGPRRTRVMKILPGSSSSMIRIDLSEMSVDNPPYYEALSYTWGGQLPDCTIECNKTRLKVTRNAEDAMRRLRSRHRSRYLWVDSVCIDQNSVEEKNVQVPCMKDIYRNAGAIVIWLGKEAPDIPLACRLARHLDSEDRWYTPAGLSRQLAMAKHVIRTDNTSLGRTDEIGWINETIDTLVRHNYWRRAWTVQEFMLNDSCYLYTDHGKVSKAQLRELFEDDPDDENTTRSFHLTRWSLPKTKDSEISVHELFELLPALQSTDAKDKVYALIFVFPRLLSGVSIDYNQDVTAVYTDAARAIITATRSLDIFSYACQSKKIAGCPSWVPDWAADFCVKTPTVMSDPYEINSFSKENTAEHRWKHMRASGTTSSSFEFDGISGTIRVKALVLGRIDGPVSDDISVYCLRLEWEAEELAFEYLSARRRFFQTCRSLVGRREIELQLREIGGFFLPNLRHCHQTGSEDKTRAIVKAWTRFVMSSKEETKKTLNELKLASQSGRPWEQEPLSTIEKELRRFLSVRSRFFITTRGDMGIGQACRPDDKVVLIAGCDKPFVVRKAHDIGSANSSRYRLVEEVYINGTQDADKLWRHRSRDVVDLALI</sequence>
<organism evidence="2 3">
    <name type="scientific">Coniella lustricola</name>
    <dbReference type="NCBI Taxonomy" id="2025994"/>
    <lineage>
        <taxon>Eukaryota</taxon>
        <taxon>Fungi</taxon>
        <taxon>Dikarya</taxon>
        <taxon>Ascomycota</taxon>
        <taxon>Pezizomycotina</taxon>
        <taxon>Sordariomycetes</taxon>
        <taxon>Sordariomycetidae</taxon>
        <taxon>Diaporthales</taxon>
        <taxon>Schizoparmaceae</taxon>
        <taxon>Coniella</taxon>
    </lineage>
</organism>
<evidence type="ECO:0000313" key="3">
    <source>
        <dbReference type="Proteomes" id="UP000241462"/>
    </source>
</evidence>
<dbReference type="InterPro" id="IPR052895">
    <property type="entry name" value="HetReg/Transcr_Mod"/>
</dbReference>
<dbReference type="InterPro" id="IPR010730">
    <property type="entry name" value="HET"/>
</dbReference>
<proteinExistence type="predicted"/>
<dbReference type="Pfam" id="PF06985">
    <property type="entry name" value="HET"/>
    <property type="match status" value="1"/>
</dbReference>
<accession>A0A2T3A4X5</accession>
<name>A0A2T3A4X5_9PEZI</name>
<gene>
    <name evidence="2" type="ORF">BD289DRAFT_411354</name>
</gene>
<evidence type="ECO:0000313" key="2">
    <source>
        <dbReference type="EMBL" id="PSR82879.1"/>
    </source>
</evidence>
<feature type="domain" description="Heterokaryon incompatibility" evidence="1">
    <location>
        <begin position="45"/>
        <end position="203"/>
    </location>
</feature>
<dbReference type="AlphaFoldDB" id="A0A2T3A4X5"/>
<dbReference type="OrthoDB" id="3477286at2759"/>
<dbReference type="PANTHER" id="PTHR24148:SF73">
    <property type="entry name" value="HET DOMAIN PROTEIN (AFU_ORTHOLOGUE AFUA_8G01020)"/>
    <property type="match status" value="1"/>
</dbReference>
<keyword evidence="3" id="KW-1185">Reference proteome</keyword>
<dbReference type="Proteomes" id="UP000241462">
    <property type="component" value="Unassembled WGS sequence"/>
</dbReference>
<dbReference type="PANTHER" id="PTHR24148">
    <property type="entry name" value="ANKYRIN REPEAT DOMAIN-CONTAINING PROTEIN 39 HOMOLOG-RELATED"/>
    <property type="match status" value="1"/>
</dbReference>
<dbReference type="EMBL" id="KZ678468">
    <property type="protein sequence ID" value="PSR82879.1"/>
    <property type="molecule type" value="Genomic_DNA"/>
</dbReference>